<feature type="transmembrane region" description="Helical" evidence="1">
    <location>
        <begin position="207"/>
        <end position="228"/>
    </location>
</feature>
<feature type="transmembrane region" description="Helical" evidence="1">
    <location>
        <begin position="452"/>
        <end position="472"/>
    </location>
</feature>
<dbReference type="Proteomes" id="UP000240542">
    <property type="component" value="Unassembled WGS sequence"/>
</dbReference>
<evidence type="ECO:0000256" key="1">
    <source>
        <dbReference type="SAM" id="Phobius"/>
    </source>
</evidence>
<feature type="transmembrane region" description="Helical" evidence="1">
    <location>
        <begin position="492"/>
        <end position="515"/>
    </location>
</feature>
<keyword evidence="1" id="KW-1133">Transmembrane helix</keyword>
<name>A0A2P8DMI1_9ACTN</name>
<evidence type="ECO:0000313" key="3">
    <source>
        <dbReference type="Proteomes" id="UP000240542"/>
    </source>
</evidence>
<feature type="transmembrane region" description="Helical" evidence="1">
    <location>
        <begin position="384"/>
        <end position="404"/>
    </location>
</feature>
<accession>A0A2P8DMI1</accession>
<feature type="transmembrane region" description="Helical" evidence="1">
    <location>
        <begin position="339"/>
        <end position="363"/>
    </location>
</feature>
<organism evidence="2 3">
    <name type="scientific">Murinocardiopsis flavida</name>
    <dbReference type="NCBI Taxonomy" id="645275"/>
    <lineage>
        <taxon>Bacteria</taxon>
        <taxon>Bacillati</taxon>
        <taxon>Actinomycetota</taxon>
        <taxon>Actinomycetes</taxon>
        <taxon>Streptosporangiales</taxon>
        <taxon>Nocardiopsidaceae</taxon>
        <taxon>Murinocardiopsis</taxon>
    </lineage>
</organism>
<feature type="transmembrane region" description="Helical" evidence="1">
    <location>
        <begin position="119"/>
        <end position="143"/>
    </location>
</feature>
<dbReference type="OrthoDB" id="3430507at2"/>
<feature type="transmembrane region" description="Helical" evidence="1">
    <location>
        <begin position="299"/>
        <end position="319"/>
    </location>
</feature>
<dbReference type="RefSeq" id="WP_106582513.1">
    <property type="nucleotide sequence ID" value="NZ_PYGA01000005.1"/>
</dbReference>
<evidence type="ECO:0000313" key="2">
    <source>
        <dbReference type="EMBL" id="PSK98423.1"/>
    </source>
</evidence>
<keyword evidence="1" id="KW-0812">Transmembrane</keyword>
<keyword evidence="1" id="KW-0472">Membrane</keyword>
<reference evidence="2 3" key="1">
    <citation type="submission" date="2018-03" db="EMBL/GenBank/DDBJ databases">
        <title>Genomic Encyclopedia of Archaeal and Bacterial Type Strains, Phase II (KMG-II): from individual species to whole genera.</title>
        <authorList>
            <person name="Goeker M."/>
        </authorList>
    </citation>
    <scope>NUCLEOTIDE SEQUENCE [LARGE SCALE GENOMIC DNA]</scope>
    <source>
        <strain evidence="2 3">DSM 45312</strain>
    </source>
</reference>
<feature type="transmembrane region" description="Helical" evidence="1">
    <location>
        <begin position="46"/>
        <end position="69"/>
    </location>
</feature>
<dbReference type="EMBL" id="PYGA01000005">
    <property type="protein sequence ID" value="PSK98423.1"/>
    <property type="molecule type" value="Genomic_DNA"/>
</dbReference>
<proteinExistence type="predicted"/>
<sequence>MKRLRAAVALEFKVARRYGVVAVAAVLCLLWTGVLAALPAPVSAAVAPFLLFLDTAGFGALFAVALLLFERVEGMGAARTVTPLRAGESAAARIAVLTALAAAMAVPITAAAVPMERSGAALGLAAAGVALSSVLLVSVCLAIGARARSLGGSLLAVPPAVVPLIAVPMAHLSVGLQHPLLFAVPTTAGAELIRLGISGAPGPLDEIRLGLAVAYAALCAGAACRWAARAVAGGLDHSAAAPPPAVRWAAALPAFDRTRPAARPGNGRPLDTADGRRGGAVRAVLRFARFDLAGTGRDPLLLVVAAAPVPLALALRWGFPPVDAYVQGAYGVGLTPYAAPLFGALVLLHVPTMLGSVVALRVAEDIDDNTLLVVRVSPLTLRSYLGYRMAVAAAFSAIGLAAAVPLSGLAPPASPGLVAAVVLAAGYAPLIVLAAAAFAGNKVEALVVLKGVGALSVLLPGLVWALPSPWWWPVLAVPPAWALLPLSGHAPGLLPAGAAVLCGAAAAVVAGLLLAHRARARLDS</sequence>
<comment type="caution">
    <text evidence="2">The sequence shown here is derived from an EMBL/GenBank/DDBJ whole genome shotgun (WGS) entry which is preliminary data.</text>
</comment>
<feature type="transmembrane region" description="Helical" evidence="1">
    <location>
        <begin position="90"/>
        <end position="113"/>
    </location>
</feature>
<gene>
    <name evidence="2" type="ORF">CLV63_10597</name>
</gene>
<protein>
    <submittedName>
        <fullName evidence="2">Fluoroquinolone transport system permease protein</fullName>
    </submittedName>
</protein>
<feature type="transmembrane region" description="Helical" evidence="1">
    <location>
        <begin position="416"/>
        <end position="440"/>
    </location>
</feature>
<dbReference type="InterPro" id="IPR056926">
    <property type="entry name" value="FLQE3_permease"/>
</dbReference>
<dbReference type="Pfam" id="PF24686">
    <property type="entry name" value="FLQE3_permease"/>
    <property type="match status" value="1"/>
</dbReference>
<dbReference type="AlphaFoldDB" id="A0A2P8DMI1"/>
<feature type="transmembrane region" description="Helical" evidence="1">
    <location>
        <begin position="155"/>
        <end position="174"/>
    </location>
</feature>
<keyword evidence="3" id="KW-1185">Reference proteome</keyword>